<dbReference type="GO" id="GO:0016020">
    <property type="term" value="C:membrane"/>
    <property type="evidence" value="ECO:0007669"/>
    <property type="project" value="UniProtKB-SubCell"/>
</dbReference>
<dbReference type="SUPFAM" id="SSF51735">
    <property type="entry name" value="NAD(P)-binding Rossmann-fold domains"/>
    <property type="match status" value="1"/>
</dbReference>
<dbReference type="Gene3D" id="3.40.50.720">
    <property type="entry name" value="NAD(P)-binding Rossmann-like Domain"/>
    <property type="match status" value="1"/>
</dbReference>
<name>A0A9N9LJU0_9HELO</name>
<gene>
    <name evidence="3" type="ORF">HYALB_00007365</name>
</gene>
<dbReference type="AlphaFoldDB" id="A0A9N9LJU0"/>
<protein>
    <recommendedName>
        <fullName evidence="2">NAD-dependent epimerase/dehydratase domain-containing protein</fullName>
    </recommendedName>
</protein>
<evidence type="ECO:0000256" key="1">
    <source>
        <dbReference type="ARBA" id="ARBA00004370"/>
    </source>
</evidence>
<dbReference type="Proteomes" id="UP000701801">
    <property type="component" value="Unassembled WGS sequence"/>
</dbReference>
<comment type="caution">
    <text evidence="3">The sequence shown here is derived from an EMBL/GenBank/DDBJ whole genome shotgun (WGS) entry which is preliminary data.</text>
</comment>
<dbReference type="PANTHER" id="PTHR14097">
    <property type="entry name" value="OXIDOREDUCTASE HTATIP2"/>
    <property type="match status" value="1"/>
</dbReference>
<proteinExistence type="predicted"/>
<dbReference type="InterPro" id="IPR036291">
    <property type="entry name" value="NAD(P)-bd_dom_sf"/>
</dbReference>
<reference evidence="3" key="1">
    <citation type="submission" date="2021-07" db="EMBL/GenBank/DDBJ databases">
        <authorList>
            <person name="Durling M."/>
        </authorList>
    </citation>
    <scope>NUCLEOTIDE SEQUENCE</scope>
</reference>
<keyword evidence="4" id="KW-1185">Reference proteome</keyword>
<evidence type="ECO:0000259" key="2">
    <source>
        <dbReference type="Pfam" id="PF01370"/>
    </source>
</evidence>
<sequence>MHLVLTGATGLVGSGVLAHMISAPSVHKVSVLSRRPVPMADGHEKVKVIIHKDFSNYSSDLMSQLKDVDGVVWAQGISQTKVGKEEYFKITHTYPLSFARALTKTTSPKPLNFVYISGEGATTTPSILTSRFGVVKGKAEADLLSLSKDPAFSNLRPYSMRPAFVDNTAHTEAKEFGPKRTGFEGLAVATILPVFRLIPSFMSPTKDLGRYVTELACGDGGPKEGGGVDGEGRTINNTAFRRFAGL</sequence>
<comment type="subcellular location">
    <subcellularLocation>
        <location evidence="1">Membrane</location>
    </subcellularLocation>
</comment>
<dbReference type="Pfam" id="PF01370">
    <property type="entry name" value="Epimerase"/>
    <property type="match status" value="1"/>
</dbReference>
<dbReference type="PANTHER" id="PTHR14097:SF8">
    <property type="entry name" value="NAD(P)-BINDING DOMAIN-CONTAINING PROTEIN"/>
    <property type="match status" value="1"/>
</dbReference>
<organism evidence="3 4">
    <name type="scientific">Hymenoscyphus albidus</name>
    <dbReference type="NCBI Taxonomy" id="595503"/>
    <lineage>
        <taxon>Eukaryota</taxon>
        <taxon>Fungi</taxon>
        <taxon>Dikarya</taxon>
        <taxon>Ascomycota</taxon>
        <taxon>Pezizomycotina</taxon>
        <taxon>Leotiomycetes</taxon>
        <taxon>Helotiales</taxon>
        <taxon>Helotiaceae</taxon>
        <taxon>Hymenoscyphus</taxon>
    </lineage>
</organism>
<dbReference type="EMBL" id="CAJVRM010000095">
    <property type="protein sequence ID" value="CAG8974202.1"/>
    <property type="molecule type" value="Genomic_DNA"/>
</dbReference>
<feature type="domain" description="NAD-dependent epimerase/dehydratase" evidence="2">
    <location>
        <begin position="4"/>
        <end position="117"/>
    </location>
</feature>
<dbReference type="InterPro" id="IPR001509">
    <property type="entry name" value="Epimerase_deHydtase"/>
</dbReference>
<accession>A0A9N9LJU0</accession>
<dbReference type="OrthoDB" id="9975943at2759"/>
<evidence type="ECO:0000313" key="4">
    <source>
        <dbReference type="Proteomes" id="UP000701801"/>
    </source>
</evidence>
<evidence type="ECO:0000313" key="3">
    <source>
        <dbReference type="EMBL" id="CAG8974202.1"/>
    </source>
</evidence>